<dbReference type="Proteomes" id="UP001148614">
    <property type="component" value="Unassembled WGS sequence"/>
</dbReference>
<evidence type="ECO:0000256" key="6">
    <source>
        <dbReference type="ARBA" id="ARBA00023242"/>
    </source>
</evidence>
<evidence type="ECO:0000256" key="5">
    <source>
        <dbReference type="ARBA" id="ARBA00023163"/>
    </source>
</evidence>
<sequence length="722" mass="80194">MDAIPGTVHSLRRRPIKAVACHRCHGKKIKCPGGHPCRNCVQAEKGNVCAYPQRNRSVKVSQKYIDGLLEEINRLKQSQTARAHVETAAETQPYAPTGVRDDSSSSPRTRPQNHACVPDTGKSQDEIDLNVSRQPLSLTPPPASVLVVPTSPAPSDSVSVSADHEQRPPNITFNQAPWFDNRNVFQTPVLISEAVDAAFATRFRQVISDPKAPEPRHLLRVNYANNDALMALKDSPVAWPSLSRARFLIEAATRYINRKYYIVHQESIIEGLSSYLLDQPLRESATHCKYWVLFAIGELCAMRTSVTHSYPGMIYFAHASKMLGHLDERPGTDSIETLLLLSMYSLALNRRYSAYILSGTAMRSAIVMGLHLNISESQLADAAAREHRRKLFWTAYMFDRMWGANLGLPAAIQDDEIEVDLPSTSSPTDGSQYSHHLANIELTRHLTSVVRSVYRRPRQHDAHLATRVQGSLQDLQSWVDRLPPHLQIDTSVEKAHDPNVVSLHLSFYQCVIVATRPILLHSLRMQVAATQSTTSSTASKVPESAAALSEACIRCARTCFHLLTRSWIDGTFVTFDCFFTQYLFSSMTILAISSVLSRKDAHTDRDSFKEASRLLEELGAAGNCVAQEYCHHVEAIKASLSDHAKATAGPTFPDMATMSVASQSQLSHCLSADVVSPANIPWINSSLQMLLSQPPLDLQFLEDAVSDRYPQGLYRPESSYET</sequence>
<keyword evidence="5" id="KW-0804">Transcription</keyword>
<keyword evidence="2" id="KW-0479">Metal-binding</keyword>
<evidence type="ECO:0000256" key="4">
    <source>
        <dbReference type="ARBA" id="ARBA00023125"/>
    </source>
</evidence>
<dbReference type="GO" id="GO:0005634">
    <property type="term" value="C:nucleus"/>
    <property type="evidence" value="ECO:0007669"/>
    <property type="project" value="UniProtKB-SubCell"/>
</dbReference>
<dbReference type="CDD" id="cd12148">
    <property type="entry name" value="fungal_TF_MHR"/>
    <property type="match status" value="1"/>
</dbReference>
<dbReference type="Pfam" id="PF00172">
    <property type="entry name" value="Zn_clus"/>
    <property type="match status" value="1"/>
</dbReference>
<evidence type="ECO:0000256" key="2">
    <source>
        <dbReference type="ARBA" id="ARBA00022723"/>
    </source>
</evidence>
<keyword evidence="10" id="KW-1185">Reference proteome</keyword>
<dbReference type="InterPro" id="IPR007219">
    <property type="entry name" value="XnlR_reg_dom"/>
</dbReference>
<dbReference type="PROSITE" id="PS50048">
    <property type="entry name" value="ZN2_CY6_FUNGAL_2"/>
    <property type="match status" value="1"/>
</dbReference>
<name>A0A9W8NI57_9PEZI</name>
<dbReference type="PANTHER" id="PTHR47540">
    <property type="entry name" value="THIAMINE REPRESSIBLE GENES REGULATORY PROTEIN THI5"/>
    <property type="match status" value="1"/>
</dbReference>
<feature type="region of interest" description="Disordered" evidence="7">
    <location>
        <begin position="80"/>
        <end position="124"/>
    </location>
</feature>
<dbReference type="EMBL" id="JANPWZ010000340">
    <property type="protein sequence ID" value="KAJ3577591.1"/>
    <property type="molecule type" value="Genomic_DNA"/>
</dbReference>
<dbReference type="SUPFAM" id="SSF57701">
    <property type="entry name" value="Zn2/Cys6 DNA-binding domain"/>
    <property type="match status" value="1"/>
</dbReference>
<dbReference type="Pfam" id="PF04082">
    <property type="entry name" value="Fungal_trans"/>
    <property type="match status" value="1"/>
</dbReference>
<dbReference type="SMART" id="SM00066">
    <property type="entry name" value="GAL4"/>
    <property type="match status" value="1"/>
</dbReference>
<evidence type="ECO:0000259" key="8">
    <source>
        <dbReference type="PROSITE" id="PS50048"/>
    </source>
</evidence>
<organism evidence="9 10">
    <name type="scientific">Xylaria arbuscula</name>
    <dbReference type="NCBI Taxonomy" id="114810"/>
    <lineage>
        <taxon>Eukaryota</taxon>
        <taxon>Fungi</taxon>
        <taxon>Dikarya</taxon>
        <taxon>Ascomycota</taxon>
        <taxon>Pezizomycotina</taxon>
        <taxon>Sordariomycetes</taxon>
        <taxon>Xylariomycetidae</taxon>
        <taxon>Xylariales</taxon>
        <taxon>Xylariaceae</taxon>
        <taxon>Xylaria</taxon>
    </lineage>
</organism>
<proteinExistence type="predicted"/>
<dbReference type="GO" id="GO:0000981">
    <property type="term" value="F:DNA-binding transcription factor activity, RNA polymerase II-specific"/>
    <property type="evidence" value="ECO:0007669"/>
    <property type="project" value="InterPro"/>
</dbReference>
<protein>
    <recommendedName>
        <fullName evidence="8">Zn(2)-C6 fungal-type domain-containing protein</fullName>
    </recommendedName>
</protein>
<comment type="caution">
    <text evidence="9">The sequence shown here is derived from an EMBL/GenBank/DDBJ whole genome shotgun (WGS) entry which is preliminary data.</text>
</comment>
<dbReference type="InterPro" id="IPR051711">
    <property type="entry name" value="Stress_Response_Reg"/>
</dbReference>
<dbReference type="GO" id="GO:0043565">
    <property type="term" value="F:sequence-specific DNA binding"/>
    <property type="evidence" value="ECO:0007669"/>
    <property type="project" value="TreeGrafter"/>
</dbReference>
<feature type="region of interest" description="Disordered" evidence="7">
    <location>
        <begin position="150"/>
        <end position="169"/>
    </location>
</feature>
<keyword evidence="3" id="KW-0805">Transcription regulation</keyword>
<comment type="subcellular location">
    <subcellularLocation>
        <location evidence="1">Nucleus</location>
    </subcellularLocation>
</comment>
<keyword evidence="4" id="KW-0238">DNA-binding</keyword>
<dbReference type="SMART" id="SM00906">
    <property type="entry name" value="Fungal_trans"/>
    <property type="match status" value="1"/>
</dbReference>
<gene>
    <name evidence="9" type="ORF">NPX13_g2974</name>
</gene>
<dbReference type="PANTHER" id="PTHR47540:SF6">
    <property type="entry name" value="ZN(II)2CYS6 TRANSCRIPTION FACTOR (EUROFUNG)"/>
    <property type="match status" value="1"/>
</dbReference>
<keyword evidence="6" id="KW-0539">Nucleus</keyword>
<dbReference type="InterPro" id="IPR001138">
    <property type="entry name" value="Zn2Cys6_DnaBD"/>
</dbReference>
<dbReference type="VEuPathDB" id="FungiDB:F4678DRAFT_469748"/>
<feature type="domain" description="Zn(2)-C6 fungal-type" evidence="8">
    <location>
        <begin position="20"/>
        <end position="51"/>
    </location>
</feature>
<evidence type="ECO:0000313" key="9">
    <source>
        <dbReference type="EMBL" id="KAJ3577591.1"/>
    </source>
</evidence>
<dbReference type="GO" id="GO:0045944">
    <property type="term" value="P:positive regulation of transcription by RNA polymerase II"/>
    <property type="evidence" value="ECO:0007669"/>
    <property type="project" value="TreeGrafter"/>
</dbReference>
<dbReference type="AlphaFoldDB" id="A0A9W8NI57"/>
<evidence type="ECO:0000256" key="3">
    <source>
        <dbReference type="ARBA" id="ARBA00023015"/>
    </source>
</evidence>
<dbReference type="GO" id="GO:0006351">
    <property type="term" value="P:DNA-templated transcription"/>
    <property type="evidence" value="ECO:0007669"/>
    <property type="project" value="InterPro"/>
</dbReference>
<dbReference type="GO" id="GO:0008270">
    <property type="term" value="F:zinc ion binding"/>
    <property type="evidence" value="ECO:0007669"/>
    <property type="project" value="InterPro"/>
</dbReference>
<evidence type="ECO:0000256" key="7">
    <source>
        <dbReference type="SAM" id="MobiDB-lite"/>
    </source>
</evidence>
<evidence type="ECO:0000256" key="1">
    <source>
        <dbReference type="ARBA" id="ARBA00004123"/>
    </source>
</evidence>
<dbReference type="Gene3D" id="4.10.240.10">
    <property type="entry name" value="Zn(2)-C6 fungal-type DNA-binding domain"/>
    <property type="match status" value="1"/>
</dbReference>
<evidence type="ECO:0000313" key="10">
    <source>
        <dbReference type="Proteomes" id="UP001148614"/>
    </source>
</evidence>
<reference evidence="9" key="1">
    <citation type="submission" date="2022-07" db="EMBL/GenBank/DDBJ databases">
        <title>Genome Sequence of Xylaria arbuscula.</title>
        <authorList>
            <person name="Buettner E."/>
        </authorList>
    </citation>
    <scope>NUCLEOTIDE SEQUENCE</scope>
    <source>
        <strain evidence="9">VT107</strain>
    </source>
</reference>
<accession>A0A9W8NI57</accession>
<dbReference type="CDD" id="cd00067">
    <property type="entry name" value="GAL4"/>
    <property type="match status" value="1"/>
</dbReference>
<dbReference type="InterPro" id="IPR036864">
    <property type="entry name" value="Zn2-C6_fun-type_DNA-bd_sf"/>
</dbReference>
<dbReference type="PROSITE" id="PS00463">
    <property type="entry name" value="ZN2_CY6_FUNGAL_1"/>
    <property type="match status" value="1"/>
</dbReference>